<dbReference type="AlphaFoldDB" id="E1P6A5"/>
<dbReference type="STRING" id="404380.Gbem_4099"/>
<dbReference type="Proteomes" id="UP000008825">
    <property type="component" value="Chromosome"/>
</dbReference>
<protein>
    <submittedName>
        <fullName evidence="1">Uncharacterized protein</fullName>
    </submittedName>
</protein>
<evidence type="ECO:0000313" key="2">
    <source>
        <dbReference type="Proteomes" id="UP000008825"/>
    </source>
</evidence>
<organism evidence="1 2">
    <name type="scientific">Citrifermentans bemidjiense (strain ATCC BAA-1014 / DSM 16622 / JCM 12645 / Bem)</name>
    <name type="common">Geobacter bemidjiensis</name>
    <dbReference type="NCBI Taxonomy" id="404380"/>
    <lineage>
        <taxon>Bacteria</taxon>
        <taxon>Pseudomonadati</taxon>
        <taxon>Thermodesulfobacteriota</taxon>
        <taxon>Desulfuromonadia</taxon>
        <taxon>Geobacterales</taxon>
        <taxon>Geobacteraceae</taxon>
        <taxon>Citrifermentans</taxon>
    </lineage>
</organism>
<accession>E1P6A5</accession>
<dbReference type="EMBL" id="CP001124">
    <property type="protein sequence ID" value="ADO00800.1"/>
    <property type="molecule type" value="Genomic_DNA"/>
</dbReference>
<evidence type="ECO:0000313" key="1">
    <source>
        <dbReference type="EMBL" id="ADO00800.1"/>
    </source>
</evidence>
<dbReference type="KEGG" id="gbm:Gbem_4099"/>
<reference evidence="1 2" key="2">
    <citation type="journal article" date="2010" name="BMC Genomics">
        <title>The genome of Geobacter bemidjiensis, exemplar for the subsurface clade of Geobacter species that predominate in Fe(III)-reducing subsurface environments.</title>
        <authorList>
            <person name="Aklujkar M."/>
            <person name="Young N.D."/>
            <person name="Holmes D."/>
            <person name="Chavan M."/>
            <person name="Risso C."/>
            <person name="Kiss H.E."/>
            <person name="Han C.S."/>
            <person name="Land M.L."/>
            <person name="Lovley D.R."/>
        </authorList>
    </citation>
    <scope>NUCLEOTIDE SEQUENCE [LARGE SCALE GENOMIC DNA]</scope>
    <source>
        <strain evidence="2">ATCC BAA-1014 / DSM 16622 / JCM 12645 / Bem</strain>
    </source>
</reference>
<gene>
    <name evidence="1" type="ordered locus">Gbem_4099</name>
</gene>
<sequence>MAAAKTAAITFVRIPFLAAYNLGKTPSGGDYSEIFFPRCGFSHRVIHSFCGRLPQSNPH</sequence>
<reference evidence="1 2" key="1">
    <citation type="submission" date="2008-07" db="EMBL/GenBank/DDBJ databases">
        <title>Complete sequence of Geobacter bemidjiensis BEM.</title>
        <authorList>
            <consortium name="US DOE Joint Genome Institute"/>
            <person name="Lucas S."/>
            <person name="Copeland A."/>
            <person name="Lapidus A."/>
            <person name="Glavina del Rio T."/>
            <person name="Dalin E."/>
            <person name="Tice H."/>
            <person name="Bruce D."/>
            <person name="Goodwin L."/>
            <person name="Pitluck S."/>
            <person name="Kiss H."/>
            <person name="Brettin T."/>
            <person name="Detter J.C."/>
            <person name="Han C."/>
            <person name="Kuske C.R."/>
            <person name="Schmutz J."/>
            <person name="Larimer F."/>
            <person name="Land M."/>
            <person name="Hauser L."/>
            <person name="Kyrpides N."/>
            <person name="Lykidis A."/>
            <person name="Lovley D."/>
            <person name="Richardson P."/>
        </authorList>
    </citation>
    <scope>NUCLEOTIDE SEQUENCE [LARGE SCALE GENOMIC DNA]</scope>
    <source>
        <strain evidence="2">ATCC BAA-1014 / DSM 16622 / JCM 12645 / Bem</strain>
    </source>
</reference>
<name>E1P6A5_CITBB</name>
<keyword evidence="2" id="KW-1185">Reference proteome</keyword>
<dbReference type="HOGENOM" id="CLU_2953938_0_0_7"/>
<proteinExistence type="predicted"/>